<evidence type="ECO:0000313" key="2">
    <source>
        <dbReference type="EMBL" id="TPH17796.1"/>
    </source>
</evidence>
<reference evidence="2 3" key="1">
    <citation type="submission" date="2019-01" db="EMBL/GenBank/DDBJ databases">
        <title>Litorilituus lipolytica sp. nov., isolated from intertidal sand of the Yellow Sea in China.</title>
        <authorList>
            <person name="Liu A."/>
        </authorList>
    </citation>
    <scope>NUCLEOTIDE SEQUENCE [LARGE SCALE GENOMIC DNA]</scope>
    <source>
        <strain evidence="2 3">RZ04</strain>
    </source>
</reference>
<dbReference type="AlphaFoldDB" id="A0A502L279"/>
<sequence>MTQSHSQQGSALMLSLFIIIVLLLLGSALVKVLSTSSETIAQEVIGTRALMAANSGMQAHLQLTFPLNGANACPADDTYDLSGVDGLDHCRAMVNCNLYNTHEMVNYYRLTSTGECGSSAIADQSIGVVRSSRTIQVEARSL</sequence>
<dbReference type="EMBL" id="SAWY01000007">
    <property type="protein sequence ID" value="TPH17796.1"/>
    <property type="molecule type" value="Genomic_DNA"/>
</dbReference>
<keyword evidence="1" id="KW-1133">Transmembrane helix</keyword>
<dbReference type="OrthoDB" id="5768004at2"/>
<organism evidence="2 3">
    <name type="scientific">Litorilituus lipolyticus</name>
    <dbReference type="NCBI Taxonomy" id="2491017"/>
    <lineage>
        <taxon>Bacteria</taxon>
        <taxon>Pseudomonadati</taxon>
        <taxon>Pseudomonadota</taxon>
        <taxon>Gammaproteobacteria</taxon>
        <taxon>Alteromonadales</taxon>
        <taxon>Colwelliaceae</taxon>
        <taxon>Litorilituus</taxon>
    </lineage>
</organism>
<comment type="caution">
    <text evidence="2">The sequence shown here is derived from an EMBL/GenBank/DDBJ whole genome shotgun (WGS) entry which is preliminary data.</text>
</comment>
<evidence type="ECO:0000313" key="3">
    <source>
        <dbReference type="Proteomes" id="UP000315303"/>
    </source>
</evidence>
<feature type="transmembrane region" description="Helical" evidence="1">
    <location>
        <begin position="12"/>
        <end position="33"/>
    </location>
</feature>
<protein>
    <submittedName>
        <fullName evidence="2">MSHA biogenesis protein MshP</fullName>
    </submittedName>
</protein>
<dbReference type="RefSeq" id="WP_140602203.1">
    <property type="nucleotide sequence ID" value="NZ_SAWY01000007.1"/>
</dbReference>
<accession>A0A502L279</accession>
<name>A0A502L279_9GAMM</name>
<keyword evidence="1" id="KW-0812">Transmembrane</keyword>
<evidence type="ECO:0000256" key="1">
    <source>
        <dbReference type="SAM" id="Phobius"/>
    </source>
</evidence>
<proteinExistence type="predicted"/>
<gene>
    <name evidence="2" type="ORF">EPA86_04410</name>
</gene>
<keyword evidence="3" id="KW-1185">Reference proteome</keyword>
<keyword evidence="1" id="KW-0472">Membrane</keyword>
<dbReference type="Proteomes" id="UP000315303">
    <property type="component" value="Unassembled WGS sequence"/>
</dbReference>